<keyword evidence="2" id="KW-0963">Cytoplasm</keyword>
<dbReference type="SUPFAM" id="SSF102114">
    <property type="entry name" value="Radical SAM enzymes"/>
    <property type="match status" value="1"/>
</dbReference>
<feature type="domain" description="Radical SAM core" evidence="3">
    <location>
        <begin position="1"/>
        <end position="229"/>
    </location>
</feature>
<dbReference type="Proteomes" id="UP000610746">
    <property type="component" value="Unassembled WGS sequence"/>
</dbReference>
<dbReference type="SFLD" id="SFLDG01065">
    <property type="entry name" value="anaerobic_coproporphyrinogen-I"/>
    <property type="match status" value="1"/>
</dbReference>
<keyword evidence="5" id="KW-1185">Reference proteome</keyword>
<keyword evidence="2" id="KW-0479">Metal-binding</keyword>
<dbReference type="Pfam" id="PF06969">
    <property type="entry name" value="HemN_C"/>
    <property type="match status" value="1"/>
</dbReference>
<proteinExistence type="inferred from homology"/>
<evidence type="ECO:0000256" key="2">
    <source>
        <dbReference type="RuleBase" id="RU364116"/>
    </source>
</evidence>
<comment type="subcellular location">
    <subcellularLocation>
        <location evidence="2">Cytoplasm</location>
    </subcellularLocation>
</comment>
<keyword evidence="2" id="KW-0411">Iron-sulfur</keyword>
<organism evidence="4 5">
    <name type="scientific">Frigoriflavimonas asaccharolytica</name>
    <dbReference type="NCBI Taxonomy" id="2735899"/>
    <lineage>
        <taxon>Bacteria</taxon>
        <taxon>Pseudomonadati</taxon>
        <taxon>Bacteroidota</taxon>
        <taxon>Flavobacteriia</taxon>
        <taxon>Flavobacteriales</taxon>
        <taxon>Weeksellaceae</taxon>
        <taxon>Frigoriflavimonas</taxon>
    </lineage>
</organism>
<dbReference type="InterPro" id="IPR007197">
    <property type="entry name" value="rSAM"/>
</dbReference>
<evidence type="ECO:0000313" key="4">
    <source>
        <dbReference type="EMBL" id="NRS91352.1"/>
    </source>
</evidence>
<dbReference type="SFLD" id="SFLDF00288">
    <property type="entry name" value="HemN-like__clustered_with_nucl"/>
    <property type="match status" value="1"/>
</dbReference>
<keyword evidence="4" id="KW-0560">Oxidoreductase</keyword>
<dbReference type="SMART" id="SM00729">
    <property type="entry name" value="Elp3"/>
    <property type="match status" value="1"/>
</dbReference>
<dbReference type="SFLD" id="SFLDS00029">
    <property type="entry name" value="Radical_SAM"/>
    <property type="match status" value="1"/>
</dbReference>
<dbReference type="GO" id="GO:0046872">
    <property type="term" value="F:metal ion binding"/>
    <property type="evidence" value="ECO:0007669"/>
    <property type="project" value="UniProtKB-UniRule"/>
</dbReference>
<keyword evidence="2" id="KW-0349">Heme</keyword>
<dbReference type="SFLD" id="SFLDF00562">
    <property type="entry name" value="HemN-like__clustered_with_heat"/>
    <property type="match status" value="1"/>
</dbReference>
<keyword evidence="2" id="KW-0004">4Fe-4S</keyword>
<keyword evidence="2" id="KW-0143">Chaperone</keyword>
<evidence type="ECO:0000313" key="5">
    <source>
        <dbReference type="Proteomes" id="UP000610746"/>
    </source>
</evidence>
<dbReference type="GO" id="GO:0051539">
    <property type="term" value="F:4 iron, 4 sulfur cluster binding"/>
    <property type="evidence" value="ECO:0007669"/>
    <property type="project" value="UniProtKB-UniRule"/>
</dbReference>
<sequence length="374" mass="43283">MIYIHIPFCKQKCSYCNFHFSTSTSKVDEMVNAIKKEIYLRKDELQNKSLASLYFGGGTPSILKVDHLKSIIDEVSKYFEFQNDIEITLEANPDDLNKKFLQELSSTEFNRLSIGTQSFFEEDLKLMNRAHTSNEALDSIKRSQDFGFENLSVDLIYGSPSSSFLNWQQNLKTIIDLQVPHVSSYALTVEPKTAMENWVKTGKMEAPKDDFQNEAYFYMTEFLKENNFQHYEISNFGKESFQSRHNTAYWQSREYLGIGPSAHSYDGNLKRSWNIANNSIYLDKISANTIPSEVEILSEKEQLNEMLMIGLRTSWGVSLAELKNRFSLDLIEKITSEIEFKIEEGILLIENDYLKIPEKHWFLADGIVSDLFLI</sequence>
<dbReference type="InterPro" id="IPR006638">
    <property type="entry name" value="Elp3/MiaA/NifB-like_rSAM"/>
</dbReference>
<dbReference type="CDD" id="cd01335">
    <property type="entry name" value="Radical_SAM"/>
    <property type="match status" value="1"/>
</dbReference>
<dbReference type="SFLD" id="SFLDG01082">
    <property type="entry name" value="B12-binding_domain_containing"/>
    <property type="match status" value="1"/>
</dbReference>
<dbReference type="PANTHER" id="PTHR13932:SF5">
    <property type="entry name" value="RADICAL S-ADENOSYL METHIONINE DOMAIN-CONTAINING PROTEIN 1, MITOCHONDRIAL"/>
    <property type="match status" value="1"/>
</dbReference>
<dbReference type="PANTHER" id="PTHR13932">
    <property type="entry name" value="COPROPORPHYRINIGEN III OXIDASE"/>
    <property type="match status" value="1"/>
</dbReference>
<dbReference type="NCBIfam" id="TIGR00539">
    <property type="entry name" value="hemN_rel"/>
    <property type="match status" value="1"/>
</dbReference>
<keyword evidence="2" id="KW-0949">S-adenosyl-L-methionine</keyword>
<evidence type="ECO:0000256" key="1">
    <source>
        <dbReference type="ARBA" id="ARBA00006100"/>
    </source>
</evidence>
<protein>
    <recommendedName>
        <fullName evidence="2">Heme chaperone HemW</fullName>
    </recommendedName>
</protein>
<comment type="caution">
    <text evidence="4">The sequence shown here is derived from an EMBL/GenBank/DDBJ whole genome shotgun (WGS) entry which is preliminary data.</text>
</comment>
<dbReference type="InterPro" id="IPR034505">
    <property type="entry name" value="Coproporphyrinogen-III_oxidase"/>
</dbReference>
<dbReference type="Gene3D" id="3.80.30.20">
    <property type="entry name" value="tm_1862 like domain"/>
    <property type="match status" value="1"/>
</dbReference>
<dbReference type="PROSITE" id="PS51918">
    <property type="entry name" value="RADICAL_SAM"/>
    <property type="match status" value="1"/>
</dbReference>
<dbReference type="Pfam" id="PF04055">
    <property type="entry name" value="Radical_SAM"/>
    <property type="match status" value="1"/>
</dbReference>
<dbReference type="EMBL" id="JABSNO010000002">
    <property type="protein sequence ID" value="NRS91352.1"/>
    <property type="molecule type" value="Genomic_DNA"/>
</dbReference>
<reference evidence="4" key="1">
    <citation type="submission" date="2020-05" db="EMBL/GenBank/DDBJ databases">
        <title>Genomic Encyclopedia of Type Strains, Phase IV (KMG-V): Genome sequencing to study the core and pangenomes of soil and plant-associated prokaryotes.</title>
        <authorList>
            <person name="Whitman W."/>
        </authorList>
    </citation>
    <scope>NUCLEOTIDE SEQUENCE</scope>
    <source>
        <strain evidence="4">16F</strain>
    </source>
</reference>
<accession>A0A8J8K7V7</accession>
<dbReference type="AlphaFoldDB" id="A0A8J8K7V7"/>
<dbReference type="InterPro" id="IPR010723">
    <property type="entry name" value="HemN_C"/>
</dbReference>
<gene>
    <name evidence="4" type="ORF">HNQ03_000418</name>
</gene>
<dbReference type="RefSeq" id="WP_173777983.1">
    <property type="nucleotide sequence ID" value="NZ_JABSNO010000002.1"/>
</dbReference>
<dbReference type="GO" id="GO:0005737">
    <property type="term" value="C:cytoplasm"/>
    <property type="evidence" value="ECO:0007669"/>
    <property type="project" value="UniProtKB-SubCell"/>
</dbReference>
<name>A0A8J8K7V7_9FLAO</name>
<comment type="function">
    <text evidence="2">Probably acts as a heme chaperone, transferring heme to an unknown acceptor. Binds one molecule of heme per monomer, possibly covalently. Binds 1 [4Fe-4S] cluster. The cluster is coordinated with 3 cysteines and an exchangeable S-adenosyl-L-methionine.</text>
</comment>
<keyword evidence="2" id="KW-0408">Iron</keyword>
<dbReference type="GO" id="GO:0006779">
    <property type="term" value="P:porphyrin-containing compound biosynthetic process"/>
    <property type="evidence" value="ECO:0007669"/>
    <property type="project" value="InterPro"/>
</dbReference>
<comment type="similarity">
    <text evidence="1">Belongs to the anaerobic coproporphyrinogen-III oxidase family. HemW subfamily.</text>
</comment>
<dbReference type="InterPro" id="IPR004559">
    <property type="entry name" value="HemW-like"/>
</dbReference>
<dbReference type="GO" id="GO:0004109">
    <property type="term" value="F:coproporphyrinogen oxidase activity"/>
    <property type="evidence" value="ECO:0007669"/>
    <property type="project" value="InterPro"/>
</dbReference>
<dbReference type="InterPro" id="IPR058240">
    <property type="entry name" value="rSAM_sf"/>
</dbReference>
<evidence type="ECO:0000259" key="3">
    <source>
        <dbReference type="PROSITE" id="PS51918"/>
    </source>
</evidence>
<dbReference type="InterPro" id="IPR023404">
    <property type="entry name" value="rSAM_horseshoe"/>
</dbReference>